<gene>
    <name evidence="2" type="ORF">AVEN_141155_1</name>
</gene>
<sequence length="93" mass="10437">MRAVIRSSWARRCNCTEIYRQLHEVYGENAMSRQAVAKWCNMFENGRTDIDDAESEGRPSAATSSEVAARVNGSILANRRMAVDEIANKLEVT</sequence>
<dbReference type="AlphaFoldDB" id="A0A4Y2KMK2"/>
<dbReference type="InterPro" id="IPR052709">
    <property type="entry name" value="Transposase-MT_Hybrid"/>
</dbReference>
<dbReference type="PANTHER" id="PTHR46060:SF1">
    <property type="entry name" value="MARINER MOS1 TRANSPOSASE-LIKE PROTEIN"/>
    <property type="match status" value="1"/>
</dbReference>
<keyword evidence="3" id="KW-1185">Reference proteome</keyword>
<name>A0A4Y2KMK2_ARAVE</name>
<proteinExistence type="predicted"/>
<organism evidence="2 3">
    <name type="scientific">Araneus ventricosus</name>
    <name type="common">Orbweaver spider</name>
    <name type="synonym">Epeira ventricosa</name>
    <dbReference type="NCBI Taxonomy" id="182803"/>
    <lineage>
        <taxon>Eukaryota</taxon>
        <taxon>Metazoa</taxon>
        <taxon>Ecdysozoa</taxon>
        <taxon>Arthropoda</taxon>
        <taxon>Chelicerata</taxon>
        <taxon>Arachnida</taxon>
        <taxon>Araneae</taxon>
        <taxon>Araneomorphae</taxon>
        <taxon>Entelegynae</taxon>
        <taxon>Araneoidea</taxon>
        <taxon>Araneidae</taxon>
        <taxon>Araneus</taxon>
    </lineage>
</organism>
<evidence type="ECO:0000313" key="2">
    <source>
        <dbReference type="EMBL" id="GBN03468.1"/>
    </source>
</evidence>
<feature type="domain" description="Mos1 transposase HTH" evidence="1">
    <location>
        <begin position="2"/>
        <end position="46"/>
    </location>
</feature>
<dbReference type="InterPro" id="IPR041426">
    <property type="entry name" value="Mos1_HTH"/>
</dbReference>
<evidence type="ECO:0000259" key="1">
    <source>
        <dbReference type="Pfam" id="PF17906"/>
    </source>
</evidence>
<dbReference type="PANTHER" id="PTHR46060">
    <property type="entry name" value="MARINER MOS1 TRANSPOSASE-LIKE PROTEIN"/>
    <property type="match status" value="1"/>
</dbReference>
<dbReference type="Pfam" id="PF17906">
    <property type="entry name" value="HTH_48"/>
    <property type="match status" value="1"/>
</dbReference>
<protein>
    <recommendedName>
        <fullName evidence="1">Mos1 transposase HTH domain-containing protein</fullName>
    </recommendedName>
</protein>
<accession>A0A4Y2KMK2</accession>
<reference evidence="2 3" key="1">
    <citation type="journal article" date="2019" name="Sci. Rep.">
        <title>Orb-weaving spider Araneus ventricosus genome elucidates the spidroin gene catalogue.</title>
        <authorList>
            <person name="Kono N."/>
            <person name="Nakamura H."/>
            <person name="Ohtoshi R."/>
            <person name="Moran D.A.P."/>
            <person name="Shinohara A."/>
            <person name="Yoshida Y."/>
            <person name="Fujiwara M."/>
            <person name="Mori M."/>
            <person name="Tomita M."/>
            <person name="Arakawa K."/>
        </authorList>
    </citation>
    <scope>NUCLEOTIDE SEQUENCE [LARGE SCALE GENOMIC DNA]</scope>
</reference>
<comment type="caution">
    <text evidence="2">The sequence shown here is derived from an EMBL/GenBank/DDBJ whole genome shotgun (WGS) entry which is preliminary data.</text>
</comment>
<evidence type="ECO:0000313" key="3">
    <source>
        <dbReference type="Proteomes" id="UP000499080"/>
    </source>
</evidence>
<dbReference type="OrthoDB" id="6118231at2759"/>
<dbReference type="EMBL" id="BGPR01004799">
    <property type="protein sequence ID" value="GBN03468.1"/>
    <property type="molecule type" value="Genomic_DNA"/>
</dbReference>
<dbReference type="Proteomes" id="UP000499080">
    <property type="component" value="Unassembled WGS sequence"/>
</dbReference>